<protein>
    <recommendedName>
        <fullName evidence="3">Reverse transcriptase domain-containing protein</fullName>
    </recommendedName>
</protein>
<accession>A0A8R1I3M2</accession>
<evidence type="ECO:0008006" key="3">
    <source>
        <dbReference type="Google" id="ProtNLM"/>
    </source>
</evidence>
<reference evidence="1" key="2">
    <citation type="submission" date="2022-06" db="UniProtKB">
        <authorList>
            <consortium name="EnsemblMetazoa"/>
        </authorList>
    </citation>
    <scope>IDENTIFICATION</scope>
    <source>
        <strain evidence="1">DF5081</strain>
    </source>
</reference>
<keyword evidence="2" id="KW-1185">Reference proteome</keyword>
<organism evidence="1 2">
    <name type="scientific">Caenorhabditis japonica</name>
    <dbReference type="NCBI Taxonomy" id="281687"/>
    <lineage>
        <taxon>Eukaryota</taxon>
        <taxon>Metazoa</taxon>
        <taxon>Ecdysozoa</taxon>
        <taxon>Nematoda</taxon>
        <taxon>Chromadorea</taxon>
        <taxon>Rhabditida</taxon>
        <taxon>Rhabditina</taxon>
        <taxon>Rhabditomorpha</taxon>
        <taxon>Rhabditoidea</taxon>
        <taxon>Rhabditidae</taxon>
        <taxon>Peloderinae</taxon>
        <taxon>Caenorhabditis</taxon>
    </lineage>
</organism>
<evidence type="ECO:0000313" key="2">
    <source>
        <dbReference type="Proteomes" id="UP000005237"/>
    </source>
</evidence>
<name>A0A8R1I3M2_CAEJA</name>
<evidence type="ECO:0000313" key="1">
    <source>
        <dbReference type="EnsemblMetazoa" id="CJA15930a.1"/>
    </source>
</evidence>
<sequence length="99" mass="11282">MEIPPPFVLPRRSSLCHSLIPERQSIDKLTPTFSEATLEEAQPVEQAGFRRSFSTIDHIHSIERLLEVGCEYQQPITLVFIAFDKAFDSVVPQAIWKSL</sequence>
<proteinExistence type="predicted"/>
<reference evidence="2" key="1">
    <citation type="submission" date="2010-08" db="EMBL/GenBank/DDBJ databases">
        <authorList>
            <consortium name="Caenorhabditis japonica Sequencing Consortium"/>
            <person name="Wilson R.K."/>
        </authorList>
    </citation>
    <scope>NUCLEOTIDE SEQUENCE [LARGE SCALE GENOMIC DNA]</scope>
    <source>
        <strain evidence="2">DF5081</strain>
    </source>
</reference>
<dbReference type="EnsemblMetazoa" id="CJA15930a.1">
    <property type="protein sequence ID" value="CJA15930a.1"/>
    <property type="gene ID" value="WBGene00135134"/>
</dbReference>
<dbReference type="Proteomes" id="UP000005237">
    <property type="component" value="Unassembled WGS sequence"/>
</dbReference>
<dbReference type="AlphaFoldDB" id="A0A8R1I3M2"/>